<protein>
    <submittedName>
        <fullName evidence="3">MOSC domain protein</fullName>
    </submittedName>
</protein>
<dbReference type="InterPro" id="IPR011037">
    <property type="entry name" value="Pyrv_Knase-like_insert_dom_sf"/>
</dbReference>
<dbReference type="Gene3D" id="2.40.33.20">
    <property type="entry name" value="PK beta-barrel domain-like"/>
    <property type="match status" value="1"/>
</dbReference>
<accession>A0A221W2T5</accession>
<dbReference type="EMBL" id="CP022521">
    <property type="protein sequence ID" value="ASO20036.1"/>
    <property type="molecule type" value="Genomic_DNA"/>
</dbReference>
<dbReference type="OrthoDB" id="9786134at2"/>
<evidence type="ECO:0000313" key="3">
    <source>
        <dbReference type="EMBL" id="ASO20036.1"/>
    </source>
</evidence>
<dbReference type="InterPro" id="IPR005302">
    <property type="entry name" value="MoCF_Sase_C"/>
</dbReference>
<dbReference type="PROSITE" id="PS51340">
    <property type="entry name" value="MOSC"/>
    <property type="match status" value="1"/>
</dbReference>
<proteinExistence type="predicted"/>
<name>A0A221W2T5_9PSEU</name>
<dbReference type="SUPFAM" id="SSF50800">
    <property type="entry name" value="PK beta-barrel domain-like"/>
    <property type="match status" value="1"/>
</dbReference>
<sequence length="180" mass="19490">MRQWVTAVGSSATHRFSKSPRESITLRTGTGVEGDAHQGRTVRHRSRVARDPSAPNLRQVHLIHRELFDRLAAAGRQVRPGDLGENVTTSGIELLDLPTGTRLLLGEHALIEITGLRNPCQQIDAFQPGLLKELLGRDDQGELVRLAGVMAVVLADGVVRPGDPIEVRLPAAPHAPLIPV</sequence>
<dbReference type="Proteomes" id="UP000204221">
    <property type="component" value="Chromosome"/>
</dbReference>
<keyword evidence="4" id="KW-1185">Reference proteome</keyword>
<dbReference type="KEGG" id="ahg:AHOG_11965"/>
<dbReference type="RefSeq" id="WP_093944387.1">
    <property type="nucleotide sequence ID" value="NZ_CP022521.1"/>
</dbReference>
<evidence type="ECO:0000256" key="1">
    <source>
        <dbReference type="SAM" id="MobiDB-lite"/>
    </source>
</evidence>
<dbReference type="AlphaFoldDB" id="A0A221W2T5"/>
<gene>
    <name evidence="3" type="ORF">AHOG_11965</name>
</gene>
<feature type="domain" description="MOSC" evidence="2">
    <location>
        <begin position="18"/>
        <end position="168"/>
    </location>
</feature>
<dbReference type="GO" id="GO:0030170">
    <property type="term" value="F:pyridoxal phosphate binding"/>
    <property type="evidence" value="ECO:0007669"/>
    <property type="project" value="InterPro"/>
</dbReference>
<organism evidence="3 4">
    <name type="scientific">Actinoalloteichus hoggarensis</name>
    <dbReference type="NCBI Taxonomy" id="1470176"/>
    <lineage>
        <taxon>Bacteria</taxon>
        <taxon>Bacillati</taxon>
        <taxon>Actinomycetota</taxon>
        <taxon>Actinomycetes</taxon>
        <taxon>Pseudonocardiales</taxon>
        <taxon>Pseudonocardiaceae</taxon>
        <taxon>Actinoalloteichus</taxon>
    </lineage>
</organism>
<reference evidence="3 4" key="1">
    <citation type="submission" date="2017-07" db="EMBL/GenBank/DDBJ databases">
        <title>Complete genome sequence of Actinoalloteichus hoggarensis DSM 45943, type strain of Actinoalloteichus hoggarensis.</title>
        <authorList>
            <person name="Ruckert C."/>
            <person name="Nouioui I."/>
            <person name="Willmese J."/>
            <person name="van Wezel G."/>
            <person name="Klenk H.-P."/>
            <person name="Kalinowski J."/>
            <person name="Zotchev S.B."/>
        </authorList>
    </citation>
    <scope>NUCLEOTIDE SEQUENCE [LARGE SCALE GENOMIC DNA]</scope>
    <source>
        <strain evidence="3 4">DSM 45943</strain>
    </source>
</reference>
<feature type="region of interest" description="Disordered" evidence="1">
    <location>
        <begin position="1"/>
        <end position="53"/>
    </location>
</feature>
<dbReference type="GO" id="GO:0030151">
    <property type="term" value="F:molybdenum ion binding"/>
    <property type="evidence" value="ECO:0007669"/>
    <property type="project" value="InterPro"/>
</dbReference>
<dbReference type="InterPro" id="IPR052716">
    <property type="entry name" value="MOSC_domain"/>
</dbReference>
<evidence type="ECO:0000259" key="2">
    <source>
        <dbReference type="PROSITE" id="PS51340"/>
    </source>
</evidence>
<dbReference type="PANTHER" id="PTHR36930">
    <property type="entry name" value="METAL-SULFUR CLUSTER BIOSYNTHESIS PROTEINS YUAD-RELATED"/>
    <property type="match status" value="1"/>
</dbReference>
<evidence type="ECO:0000313" key="4">
    <source>
        <dbReference type="Proteomes" id="UP000204221"/>
    </source>
</evidence>
<dbReference type="GO" id="GO:0003824">
    <property type="term" value="F:catalytic activity"/>
    <property type="evidence" value="ECO:0007669"/>
    <property type="project" value="InterPro"/>
</dbReference>
<dbReference type="PANTHER" id="PTHR36930:SF1">
    <property type="entry name" value="MOSC DOMAIN-CONTAINING PROTEIN"/>
    <property type="match status" value="1"/>
</dbReference>
<dbReference type="Pfam" id="PF03473">
    <property type="entry name" value="MOSC"/>
    <property type="match status" value="1"/>
</dbReference>